<sequence length="292" mass="32036">MTDRAELLYDARNTLGEGPWWDSDNGWLYWTDITDKRIHRLTPYSGEHRSVVMTQEVGAFVPARTGGFICAMRDGLYRYDPISTSAVQIVGIETDLPGNRFNDGKCDAAGRFWAGTMDEKEEGPTGALYCLEADLSCRRVLTDITISNGLAWSADNRTMYFIDSTTQEVVAFDYDLGTGSLTAPRTAVRIGDDEGLPDGMTIDREGMLWIAIWGGGKVIRCNPATGERLQTVLVAASHVTSCAFGGERLDELYITTARQGLSERQLLDEPNAGGVFRFKTATQGFATVPFGA</sequence>
<dbReference type="EC" id="3.1.1.17" evidence="8"/>
<evidence type="ECO:0000256" key="2">
    <source>
        <dbReference type="ARBA" id="ARBA00001913"/>
    </source>
</evidence>
<evidence type="ECO:0000313" key="17">
    <source>
        <dbReference type="Proteomes" id="UP001161691"/>
    </source>
</evidence>
<reference evidence="16" key="1">
    <citation type="submission" date="2023-04" db="EMBL/GenBank/DDBJ databases">
        <title>Comparative genomic analysis of Cohnella hashimotonis sp. nov., isolated from the International Space Station.</title>
        <authorList>
            <person name="Venkateswaran K."/>
            <person name="Simpson A."/>
        </authorList>
    </citation>
    <scope>NUCLEOTIDE SEQUENCE</scope>
    <source>
        <strain evidence="16">F6_2S_P_1</strain>
    </source>
</reference>
<keyword evidence="17" id="KW-1185">Reference proteome</keyword>
<evidence type="ECO:0000256" key="5">
    <source>
        <dbReference type="ARBA" id="ARBA00001947"/>
    </source>
</evidence>
<dbReference type="InterPro" id="IPR005511">
    <property type="entry name" value="SMP-30"/>
</dbReference>
<dbReference type="Pfam" id="PF08450">
    <property type="entry name" value="SGL"/>
    <property type="match status" value="1"/>
</dbReference>
<evidence type="ECO:0000256" key="6">
    <source>
        <dbReference type="ARBA" id="ARBA00004496"/>
    </source>
</evidence>
<evidence type="ECO:0000256" key="10">
    <source>
        <dbReference type="ARBA" id="ARBA00022490"/>
    </source>
</evidence>
<accession>A0ABT6TN54</accession>
<dbReference type="EMBL" id="JAGRPV010000001">
    <property type="protein sequence ID" value="MDI4647349.1"/>
    <property type="molecule type" value="Genomic_DNA"/>
</dbReference>
<dbReference type="PRINTS" id="PR01791">
    <property type="entry name" value="REGUCALCIN"/>
</dbReference>
<comment type="catalytic activity">
    <reaction evidence="1">
        <text>D-glucono-1,5-lactone + H2O = D-gluconate + H(+)</text>
        <dbReference type="Rhea" id="RHEA:10440"/>
        <dbReference type="ChEBI" id="CHEBI:15377"/>
        <dbReference type="ChEBI" id="CHEBI:15378"/>
        <dbReference type="ChEBI" id="CHEBI:16217"/>
        <dbReference type="ChEBI" id="CHEBI:18391"/>
        <dbReference type="EC" id="3.1.1.17"/>
    </reaction>
</comment>
<evidence type="ECO:0000256" key="12">
    <source>
        <dbReference type="ARBA" id="ARBA00022801"/>
    </source>
</evidence>
<dbReference type="InterPro" id="IPR008367">
    <property type="entry name" value="Regucalcin"/>
</dbReference>
<gene>
    <name evidence="16" type="ORF">KB449_20400</name>
</gene>
<evidence type="ECO:0000256" key="7">
    <source>
        <dbReference type="ARBA" id="ARBA00008853"/>
    </source>
</evidence>
<dbReference type="Proteomes" id="UP001161691">
    <property type="component" value="Unassembled WGS sequence"/>
</dbReference>
<name>A0ABT6TN54_9BACL</name>
<comment type="cofactor">
    <cofactor evidence="4">
        <name>Mg(2+)</name>
        <dbReference type="ChEBI" id="CHEBI:18420"/>
    </cofactor>
</comment>
<dbReference type="SUPFAM" id="SSF63829">
    <property type="entry name" value="Calcium-dependent phosphotriesterase"/>
    <property type="match status" value="1"/>
</dbReference>
<dbReference type="GO" id="GO:0016787">
    <property type="term" value="F:hydrolase activity"/>
    <property type="evidence" value="ECO:0007669"/>
    <property type="project" value="UniProtKB-KW"/>
</dbReference>
<comment type="similarity">
    <text evidence="7">Belongs to the SMP-30/CGR1 family.</text>
</comment>
<evidence type="ECO:0000256" key="1">
    <source>
        <dbReference type="ARBA" id="ARBA00001589"/>
    </source>
</evidence>
<organism evidence="16 17">
    <name type="scientific">Cohnella hashimotonis</name>
    <dbReference type="NCBI Taxonomy" id="2826895"/>
    <lineage>
        <taxon>Bacteria</taxon>
        <taxon>Bacillati</taxon>
        <taxon>Bacillota</taxon>
        <taxon>Bacilli</taxon>
        <taxon>Bacillales</taxon>
        <taxon>Paenibacillaceae</taxon>
        <taxon>Cohnella</taxon>
    </lineage>
</organism>
<protein>
    <recommendedName>
        <fullName evidence="9">Regucalcin</fullName>
        <ecNumber evidence="8">3.1.1.17</ecNumber>
    </recommendedName>
    <alternativeName>
        <fullName evidence="14">Gluconolactonase</fullName>
    </alternativeName>
</protein>
<evidence type="ECO:0000256" key="11">
    <source>
        <dbReference type="ARBA" id="ARBA00022723"/>
    </source>
</evidence>
<feature type="domain" description="SMP-30/Gluconolactonase/LRE-like region" evidence="15">
    <location>
        <begin position="15"/>
        <end position="258"/>
    </location>
</feature>
<comment type="cofactor">
    <cofactor evidence="3">
        <name>Mn(2+)</name>
        <dbReference type="ChEBI" id="CHEBI:29035"/>
    </cofactor>
</comment>
<dbReference type="PRINTS" id="PR01790">
    <property type="entry name" value="SMP30FAMILY"/>
</dbReference>
<keyword evidence="13" id="KW-0106">Calcium</keyword>
<evidence type="ECO:0000256" key="4">
    <source>
        <dbReference type="ARBA" id="ARBA00001946"/>
    </source>
</evidence>
<keyword evidence="12 16" id="KW-0378">Hydrolase</keyword>
<evidence type="ECO:0000313" key="16">
    <source>
        <dbReference type="EMBL" id="MDI4647349.1"/>
    </source>
</evidence>
<comment type="cofactor">
    <cofactor evidence="2">
        <name>Ca(2+)</name>
        <dbReference type="ChEBI" id="CHEBI:29108"/>
    </cofactor>
</comment>
<evidence type="ECO:0000256" key="9">
    <source>
        <dbReference type="ARBA" id="ARBA00016808"/>
    </source>
</evidence>
<comment type="caution">
    <text evidence="16">The sequence shown here is derived from an EMBL/GenBank/DDBJ whole genome shotgun (WGS) entry which is preliminary data.</text>
</comment>
<evidence type="ECO:0000259" key="15">
    <source>
        <dbReference type="Pfam" id="PF08450"/>
    </source>
</evidence>
<dbReference type="Gene3D" id="2.120.10.30">
    <property type="entry name" value="TolB, C-terminal domain"/>
    <property type="match status" value="1"/>
</dbReference>
<comment type="subcellular location">
    <subcellularLocation>
        <location evidence="6">Cytoplasm</location>
    </subcellularLocation>
</comment>
<dbReference type="InterPro" id="IPR011042">
    <property type="entry name" value="6-blade_b-propeller_TolB-like"/>
</dbReference>
<proteinExistence type="inferred from homology"/>
<evidence type="ECO:0000256" key="13">
    <source>
        <dbReference type="ARBA" id="ARBA00022837"/>
    </source>
</evidence>
<evidence type="ECO:0000256" key="8">
    <source>
        <dbReference type="ARBA" id="ARBA00013227"/>
    </source>
</evidence>
<dbReference type="PANTHER" id="PTHR10907">
    <property type="entry name" value="REGUCALCIN"/>
    <property type="match status" value="1"/>
</dbReference>
<keyword evidence="10" id="KW-0963">Cytoplasm</keyword>
<evidence type="ECO:0000256" key="3">
    <source>
        <dbReference type="ARBA" id="ARBA00001936"/>
    </source>
</evidence>
<keyword evidence="11" id="KW-0479">Metal-binding</keyword>
<dbReference type="PANTHER" id="PTHR10907:SF47">
    <property type="entry name" value="REGUCALCIN"/>
    <property type="match status" value="1"/>
</dbReference>
<evidence type="ECO:0000256" key="14">
    <source>
        <dbReference type="ARBA" id="ARBA00032464"/>
    </source>
</evidence>
<dbReference type="RefSeq" id="WP_282910120.1">
    <property type="nucleotide sequence ID" value="NZ_JAGRPV010000001.1"/>
</dbReference>
<comment type="cofactor">
    <cofactor evidence="5">
        <name>Zn(2+)</name>
        <dbReference type="ChEBI" id="CHEBI:29105"/>
    </cofactor>
</comment>
<dbReference type="InterPro" id="IPR013658">
    <property type="entry name" value="SGL"/>
</dbReference>